<dbReference type="AlphaFoldDB" id="A0A0F9BXU2"/>
<protein>
    <submittedName>
        <fullName evidence="1">Uncharacterized protein</fullName>
    </submittedName>
</protein>
<accession>A0A0F9BXU2</accession>
<gene>
    <name evidence="1" type="ORF">LCGC14_2675290</name>
</gene>
<evidence type="ECO:0000313" key="1">
    <source>
        <dbReference type="EMBL" id="KKK95194.1"/>
    </source>
</evidence>
<organism evidence="1">
    <name type="scientific">marine sediment metagenome</name>
    <dbReference type="NCBI Taxonomy" id="412755"/>
    <lineage>
        <taxon>unclassified sequences</taxon>
        <taxon>metagenomes</taxon>
        <taxon>ecological metagenomes</taxon>
    </lineage>
</organism>
<proteinExistence type="predicted"/>
<dbReference type="EMBL" id="LAZR01047016">
    <property type="protein sequence ID" value="KKK95194.1"/>
    <property type="molecule type" value="Genomic_DNA"/>
</dbReference>
<feature type="non-terminal residue" evidence="1">
    <location>
        <position position="1"/>
    </location>
</feature>
<name>A0A0F9BXU2_9ZZZZ</name>
<comment type="caution">
    <text evidence="1">The sequence shown here is derived from an EMBL/GenBank/DDBJ whole genome shotgun (WGS) entry which is preliminary data.</text>
</comment>
<reference evidence="1" key="1">
    <citation type="journal article" date="2015" name="Nature">
        <title>Complex archaea that bridge the gap between prokaryotes and eukaryotes.</title>
        <authorList>
            <person name="Spang A."/>
            <person name="Saw J.H."/>
            <person name="Jorgensen S.L."/>
            <person name="Zaremba-Niedzwiedzka K."/>
            <person name="Martijn J."/>
            <person name="Lind A.E."/>
            <person name="van Eijk R."/>
            <person name="Schleper C."/>
            <person name="Guy L."/>
            <person name="Ettema T.J."/>
        </authorList>
    </citation>
    <scope>NUCLEOTIDE SEQUENCE</scope>
</reference>
<sequence length="68" mass="7963">HVGVSRTNSEDWLFSDDSFATRLDLVTEIKDAPFFWGTKRMPIIHIHEWDPIPLIVRNISTKLEIEID</sequence>